<evidence type="ECO:0000313" key="2">
    <source>
        <dbReference type="EMBL" id="RPF26387.1"/>
    </source>
</evidence>
<dbReference type="EMBL" id="RKRA01000001">
    <property type="protein sequence ID" value="RPF26387.1"/>
    <property type="molecule type" value="Genomic_DNA"/>
</dbReference>
<proteinExistence type="predicted"/>
<keyword evidence="3" id="KW-1185">Reference proteome</keyword>
<dbReference type="AlphaFoldDB" id="A0A3N4Z1B4"/>
<dbReference type="InterPro" id="IPR007345">
    <property type="entry name" value="Polysacch_pyruvyl_Trfase"/>
</dbReference>
<dbReference type="OrthoDB" id="9803627at2"/>
<dbReference type="Pfam" id="PF04230">
    <property type="entry name" value="PS_pyruv_trans"/>
    <property type="match status" value="1"/>
</dbReference>
<gene>
    <name evidence="2" type="ORF">EDD32_0826</name>
</gene>
<feature type="domain" description="Polysaccharide pyruvyl transferase" evidence="1">
    <location>
        <begin position="112"/>
        <end position="222"/>
    </location>
</feature>
<accession>A0A3N4Z1B4</accession>
<evidence type="ECO:0000313" key="3">
    <source>
        <dbReference type="Proteomes" id="UP000280726"/>
    </source>
</evidence>
<keyword evidence="2" id="KW-0808">Transferase</keyword>
<dbReference type="GO" id="GO:0016740">
    <property type="term" value="F:transferase activity"/>
    <property type="evidence" value="ECO:0007669"/>
    <property type="project" value="UniProtKB-KW"/>
</dbReference>
<comment type="caution">
    <text evidence="2">The sequence shown here is derived from an EMBL/GenBank/DDBJ whole genome shotgun (WGS) entry which is preliminary data.</text>
</comment>
<sequence length="318" mass="34533">MVLSPALRSFVDYSGTGRRRARALRRAAGVALTPAMYPRGPVVPTYWWDMHPNFGDEMTPWLLPHFGIAPVHRAPSRARLVGVGSILEHLPTDFAGVVWGSGLIDDRPRPLPNATVVAVRGALTREHLGVPSTTVLGDPALLVSRLIPRPRVRWRLGLVPHGHHRDHPNFLAPAKNFPAEVRVINVHDRPARTVRRIAACDAILTTSLHGLVVADAYGIPAAWTVLQPALSGGDFKFRDYETVVTPSATRRYDFRPGETLTQLAARTRRADAAAVAVAMQGLDASVGTLHDIFAGEVRRPFSAAVDLLSASASRRGPS</sequence>
<organism evidence="2 3">
    <name type="scientific">Georgenia muralis</name>
    <dbReference type="NCBI Taxonomy" id="154117"/>
    <lineage>
        <taxon>Bacteria</taxon>
        <taxon>Bacillati</taxon>
        <taxon>Actinomycetota</taxon>
        <taxon>Actinomycetes</taxon>
        <taxon>Micrococcales</taxon>
        <taxon>Bogoriellaceae</taxon>
        <taxon>Georgenia</taxon>
    </lineage>
</organism>
<name>A0A3N4Z1B4_9MICO</name>
<evidence type="ECO:0000259" key="1">
    <source>
        <dbReference type="Pfam" id="PF04230"/>
    </source>
</evidence>
<reference evidence="2 3" key="1">
    <citation type="submission" date="2018-11" db="EMBL/GenBank/DDBJ databases">
        <title>Sequencing the genomes of 1000 actinobacteria strains.</title>
        <authorList>
            <person name="Klenk H.-P."/>
        </authorList>
    </citation>
    <scope>NUCLEOTIDE SEQUENCE [LARGE SCALE GENOMIC DNA]</scope>
    <source>
        <strain evidence="2 3">DSM 14418</strain>
    </source>
</reference>
<dbReference type="Proteomes" id="UP000280726">
    <property type="component" value="Unassembled WGS sequence"/>
</dbReference>
<protein>
    <submittedName>
        <fullName evidence="2">Polysaccharide pyruvyl transferase</fullName>
    </submittedName>
</protein>